<evidence type="ECO:0000256" key="6">
    <source>
        <dbReference type="PROSITE-ProRule" id="PRU00169"/>
    </source>
</evidence>
<keyword evidence="2" id="KW-0902">Two-component regulatory system</keyword>
<dbReference type="RefSeq" id="WP_076332187.1">
    <property type="nucleotide sequence ID" value="NZ_MRTJ01000004.1"/>
</dbReference>
<accession>A0A1R1BVH7</accession>
<dbReference type="Gene3D" id="3.40.50.2300">
    <property type="match status" value="1"/>
</dbReference>
<feature type="domain" description="HTH luxR-type" evidence="7">
    <location>
        <begin position="151"/>
        <end position="216"/>
    </location>
</feature>
<dbReference type="AlphaFoldDB" id="A0A1R1BVH7"/>
<dbReference type="SMART" id="SM00448">
    <property type="entry name" value="REC"/>
    <property type="match status" value="1"/>
</dbReference>
<keyword evidence="5" id="KW-0804">Transcription</keyword>
<dbReference type="PROSITE" id="PS50043">
    <property type="entry name" value="HTH_LUXR_2"/>
    <property type="match status" value="1"/>
</dbReference>
<dbReference type="SUPFAM" id="SSF46894">
    <property type="entry name" value="C-terminal effector domain of the bipartite response regulators"/>
    <property type="match status" value="1"/>
</dbReference>
<dbReference type="GO" id="GO:0006355">
    <property type="term" value="P:regulation of DNA-templated transcription"/>
    <property type="evidence" value="ECO:0007669"/>
    <property type="project" value="InterPro"/>
</dbReference>
<feature type="domain" description="Response regulatory" evidence="8">
    <location>
        <begin position="2"/>
        <end position="116"/>
    </location>
</feature>
<dbReference type="InterPro" id="IPR000792">
    <property type="entry name" value="Tscrpt_reg_LuxR_C"/>
</dbReference>
<dbReference type="InterPro" id="IPR039420">
    <property type="entry name" value="WalR-like"/>
</dbReference>
<evidence type="ECO:0000313" key="10">
    <source>
        <dbReference type="Proteomes" id="UP000187134"/>
    </source>
</evidence>
<dbReference type="GO" id="GO:0003677">
    <property type="term" value="F:DNA binding"/>
    <property type="evidence" value="ECO:0007669"/>
    <property type="project" value="UniProtKB-KW"/>
</dbReference>
<gene>
    <name evidence="9" type="ORF">BK131_14545</name>
</gene>
<keyword evidence="1 6" id="KW-0597">Phosphoprotein</keyword>
<dbReference type="SMART" id="SM00421">
    <property type="entry name" value="HTH_LUXR"/>
    <property type="match status" value="1"/>
</dbReference>
<evidence type="ECO:0000259" key="7">
    <source>
        <dbReference type="PROSITE" id="PS50043"/>
    </source>
</evidence>
<sequence length="241" mass="26516">MKVLIVDDESAMLLALKQMLSNMEGVELVGSFRDAAEALDFVRGSNVDLAILDIMIAGDDGLELARSLRSIRAELDIVFTTSHAEFALNAYDVYPLDYMVKPISRIRLAQTITRAMNKHSISSDDLTEKWTDNHADNEDETISNTSYVVEAPALVAPLTSREREVLQGIAAGSTNEEIAEQLQISLSTVKVHVRHIFSKLEVHNRVSAVARAHDLAVIGSGGNPIIRRGKFLHEKNDPGLL</sequence>
<dbReference type="InterPro" id="IPR001789">
    <property type="entry name" value="Sig_transdc_resp-reg_receiver"/>
</dbReference>
<dbReference type="SUPFAM" id="SSF52172">
    <property type="entry name" value="CheY-like"/>
    <property type="match status" value="1"/>
</dbReference>
<dbReference type="GO" id="GO:0000160">
    <property type="term" value="P:phosphorelay signal transduction system"/>
    <property type="evidence" value="ECO:0007669"/>
    <property type="project" value="UniProtKB-KW"/>
</dbReference>
<evidence type="ECO:0000256" key="2">
    <source>
        <dbReference type="ARBA" id="ARBA00023012"/>
    </source>
</evidence>
<dbReference type="Proteomes" id="UP000187134">
    <property type="component" value="Unassembled WGS sequence"/>
</dbReference>
<evidence type="ECO:0000256" key="4">
    <source>
        <dbReference type="ARBA" id="ARBA00023125"/>
    </source>
</evidence>
<dbReference type="PROSITE" id="PS50110">
    <property type="entry name" value="RESPONSE_REGULATORY"/>
    <property type="match status" value="1"/>
</dbReference>
<evidence type="ECO:0000313" key="9">
    <source>
        <dbReference type="EMBL" id="OMF13870.1"/>
    </source>
</evidence>
<dbReference type="Pfam" id="PF00196">
    <property type="entry name" value="GerE"/>
    <property type="match status" value="1"/>
</dbReference>
<dbReference type="Pfam" id="PF00072">
    <property type="entry name" value="Response_reg"/>
    <property type="match status" value="1"/>
</dbReference>
<feature type="modified residue" description="4-aspartylphosphate" evidence="6">
    <location>
        <position position="53"/>
    </location>
</feature>
<evidence type="ECO:0008006" key="11">
    <source>
        <dbReference type="Google" id="ProtNLM"/>
    </source>
</evidence>
<evidence type="ECO:0000256" key="5">
    <source>
        <dbReference type="ARBA" id="ARBA00023163"/>
    </source>
</evidence>
<dbReference type="EMBL" id="MRTJ01000004">
    <property type="protein sequence ID" value="OMF13870.1"/>
    <property type="molecule type" value="Genomic_DNA"/>
</dbReference>
<organism evidence="9 10">
    <name type="scientific">Paenibacillus amylolyticus</name>
    <dbReference type="NCBI Taxonomy" id="1451"/>
    <lineage>
        <taxon>Bacteria</taxon>
        <taxon>Bacillati</taxon>
        <taxon>Bacillota</taxon>
        <taxon>Bacilli</taxon>
        <taxon>Bacillales</taxon>
        <taxon>Paenibacillaceae</taxon>
        <taxon>Paenibacillus</taxon>
    </lineage>
</organism>
<name>A0A1R1BVH7_PAEAM</name>
<reference evidence="9 10" key="1">
    <citation type="submission" date="2016-11" db="EMBL/GenBank/DDBJ databases">
        <title>Paenibacillus species isolates.</title>
        <authorList>
            <person name="Beno S.M."/>
        </authorList>
    </citation>
    <scope>NUCLEOTIDE SEQUENCE [LARGE SCALE GENOMIC DNA]</scope>
    <source>
        <strain evidence="9 10">FSL H8-0246</strain>
    </source>
</reference>
<dbReference type="PROSITE" id="PS00622">
    <property type="entry name" value="HTH_LUXR_1"/>
    <property type="match status" value="1"/>
</dbReference>
<dbReference type="Gene3D" id="1.10.10.10">
    <property type="entry name" value="Winged helix-like DNA-binding domain superfamily/Winged helix DNA-binding domain"/>
    <property type="match status" value="1"/>
</dbReference>
<evidence type="ECO:0000259" key="8">
    <source>
        <dbReference type="PROSITE" id="PS50110"/>
    </source>
</evidence>
<protein>
    <recommendedName>
        <fullName evidence="11">DNA-binding response regulator</fullName>
    </recommendedName>
</protein>
<dbReference type="InterPro" id="IPR011006">
    <property type="entry name" value="CheY-like_superfamily"/>
</dbReference>
<dbReference type="InterPro" id="IPR016032">
    <property type="entry name" value="Sig_transdc_resp-reg_C-effctor"/>
</dbReference>
<dbReference type="CDD" id="cd06170">
    <property type="entry name" value="LuxR_C_like"/>
    <property type="match status" value="1"/>
</dbReference>
<dbReference type="InterPro" id="IPR036388">
    <property type="entry name" value="WH-like_DNA-bd_sf"/>
</dbReference>
<comment type="caution">
    <text evidence="9">The sequence shown here is derived from an EMBL/GenBank/DDBJ whole genome shotgun (WGS) entry which is preliminary data.</text>
</comment>
<proteinExistence type="predicted"/>
<keyword evidence="3" id="KW-0805">Transcription regulation</keyword>
<evidence type="ECO:0000256" key="3">
    <source>
        <dbReference type="ARBA" id="ARBA00023015"/>
    </source>
</evidence>
<dbReference type="PANTHER" id="PTHR43214">
    <property type="entry name" value="TWO-COMPONENT RESPONSE REGULATOR"/>
    <property type="match status" value="1"/>
</dbReference>
<evidence type="ECO:0000256" key="1">
    <source>
        <dbReference type="ARBA" id="ARBA00022553"/>
    </source>
</evidence>
<dbReference type="PRINTS" id="PR00038">
    <property type="entry name" value="HTHLUXR"/>
</dbReference>
<keyword evidence="4" id="KW-0238">DNA-binding</keyword>
<dbReference type="OrthoDB" id="3190595at2"/>
<dbReference type="PANTHER" id="PTHR43214:SF44">
    <property type="entry name" value="TWO-COMPONENT RESPONSE REGULATOR"/>
    <property type="match status" value="1"/>
</dbReference>